<evidence type="ECO:0000256" key="3">
    <source>
        <dbReference type="SAM" id="SignalP"/>
    </source>
</evidence>
<dbReference type="AlphaFoldDB" id="A0A346XR91"/>
<dbReference type="RefSeq" id="WP_114589641.1">
    <property type="nucleotide sequence ID" value="NZ_CP031165.1"/>
</dbReference>
<dbReference type="Pfam" id="PF04122">
    <property type="entry name" value="CW_binding_2"/>
    <property type="match status" value="3"/>
</dbReference>
<dbReference type="Proteomes" id="UP000264006">
    <property type="component" value="Chromosome"/>
</dbReference>
<comment type="similarity">
    <text evidence="1">Belongs to the peptidase S45 family.</text>
</comment>
<dbReference type="OrthoDB" id="5240333at2"/>
<organism evidence="4 5">
    <name type="scientific">Euzebya pacifica</name>
    <dbReference type="NCBI Taxonomy" id="1608957"/>
    <lineage>
        <taxon>Bacteria</taxon>
        <taxon>Bacillati</taxon>
        <taxon>Actinomycetota</taxon>
        <taxon>Nitriliruptoria</taxon>
        <taxon>Euzebyales</taxon>
    </lineage>
</organism>
<dbReference type="Gene3D" id="1.10.287.150">
    <property type="match status" value="1"/>
</dbReference>
<feature type="region of interest" description="Disordered" evidence="2">
    <location>
        <begin position="329"/>
        <end position="360"/>
    </location>
</feature>
<evidence type="ECO:0000256" key="1">
    <source>
        <dbReference type="ARBA" id="ARBA00006586"/>
    </source>
</evidence>
<dbReference type="PANTHER" id="PTHR34218">
    <property type="entry name" value="PEPTIDASE S45 PENICILLIN AMIDASE"/>
    <property type="match status" value="1"/>
</dbReference>
<proteinExistence type="inferred from homology"/>
<dbReference type="KEGG" id="euz:DVS28_a0029"/>
<dbReference type="GO" id="GO:0017000">
    <property type="term" value="P:antibiotic biosynthetic process"/>
    <property type="evidence" value="ECO:0007669"/>
    <property type="project" value="InterPro"/>
</dbReference>
<dbReference type="Gene3D" id="3.40.50.12090">
    <property type="match status" value="1"/>
</dbReference>
<feature type="signal peptide" evidence="3">
    <location>
        <begin position="1"/>
        <end position="30"/>
    </location>
</feature>
<feature type="compositionally biased region" description="Low complexity" evidence="2">
    <location>
        <begin position="344"/>
        <end position="354"/>
    </location>
</feature>
<dbReference type="GO" id="GO:0016811">
    <property type="term" value="F:hydrolase activity, acting on carbon-nitrogen (but not peptide) bonds, in linear amides"/>
    <property type="evidence" value="ECO:0007669"/>
    <property type="project" value="InterPro"/>
</dbReference>
<dbReference type="InterPro" id="IPR007253">
    <property type="entry name" value="Cell_wall-bd_2"/>
</dbReference>
<feature type="chain" id="PRO_5016815665" evidence="3">
    <location>
        <begin position="31"/>
        <end position="1215"/>
    </location>
</feature>
<keyword evidence="3" id="KW-0732">Signal</keyword>
<keyword evidence="5" id="KW-1185">Reference proteome</keyword>
<dbReference type="InterPro" id="IPR029055">
    <property type="entry name" value="Ntn_hydrolases_N"/>
</dbReference>
<dbReference type="InterPro" id="IPR023343">
    <property type="entry name" value="Penicillin_amidase_dom1"/>
</dbReference>
<evidence type="ECO:0000313" key="4">
    <source>
        <dbReference type="EMBL" id="AXV04738.1"/>
    </source>
</evidence>
<dbReference type="PANTHER" id="PTHR34218:SF4">
    <property type="entry name" value="ACYL-HOMOSERINE LACTONE ACYLASE QUIP"/>
    <property type="match status" value="1"/>
</dbReference>
<evidence type="ECO:0000256" key="2">
    <source>
        <dbReference type="SAM" id="MobiDB-lite"/>
    </source>
</evidence>
<dbReference type="Pfam" id="PF01804">
    <property type="entry name" value="Penicil_amidase"/>
    <property type="match status" value="1"/>
</dbReference>
<dbReference type="InterPro" id="IPR002692">
    <property type="entry name" value="S45"/>
</dbReference>
<dbReference type="Gene3D" id="3.60.20.10">
    <property type="entry name" value="Glutamine Phosphoribosylpyrophosphate, subunit 1, domain 1"/>
    <property type="match status" value="2"/>
</dbReference>
<dbReference type="EMBL" id="CP031165">
    <property type="protein sequence ID" value="AXV04738.1"/>
    <property type="molecule type" value="Genomic_DNA"/>
</dbReference>
<gene>
    <name evidence="4" type="ORF">DVS28_a0029</name>
</gene>
<dbReference type="SUPFAM" id="SSF56235">
    <property type="entry name" value="N-terminal nucleophile aminohydrolases (Ntn hydrolases)"/>
    <property type="match status" value="1"/>
</dbReference>
<dbReference type="InterPro" id="IPR043147">
    <property type="entry name" value="Penicillin_amidase_A-knob"/>
</dbReference>
<dbReference type="Gene3D" id="1.10.1400.10">
    <property type="match status" value="1"/>
</dbReference>
<evidence type="ECO:0000313" key="5">
    <source>
        <dbReference type="Proteomes" id="UP000264006"/>
    </source>
</evidence>
<protein>
    <submittedName>
        <fullName evidence="4">Penicillin acylase</fullName>
    </submittedName>
</protein>
<dbReference type="Gene3D" id="1.10.439.10">
    <property type="entry name" value="Penicillin Amidohydrolase, domain 1"/>
    <property type="match status" value="1"/>
</dbReference>
<name>A0A346XR91_9ACTN</name>
<sequence length="1215" mass="126181">MQSRPVALSLFVIAALVAALLAPVVAPARAQDGPVDTPPDGVTAVSLMPPGNSGFTSVTDQVAGTAGGSFGAHTDDQTSIYWGLEGYAGQGFLDPADAVRTETLRDGAVRVYWDEFGTPAIHGDTAEDVWFGTGWAVAQIRLFLMDAVRRQGRGTFAELVGTSGVPLDVQTRTLTYSDAEYQAIIDGLSADALTAVQGYVDGANEWIAEVNANPDLLPVEYALLSTRPEPLELIDIAAAGVLITRSVAAEGGNEMDNVRLLRDLEDAHGEEEGRAIFADLVWQDDPLALTTVPREEGTFPNSPLTDLDASLDAAADFAATLPLELADGPGTGAYPEPTTLPAFAESGESTSDGSSSDDADAVARAQAFRASEALAEWAASLHGGSIGMAIGPSRTADDNAMLISGPQLGWSYPSLLVEYEVHGGGYDARGASVPALPVVGIGYTDRAAWALTTGYSKTVDSFIETVRDNPTDGGPLQYLHDGEWKDADCRTETIDYRESTQGLPVTPPLRSVDVDVCRTVHGPIVAQEDGNGERLARSVQYQMFGQEVDTIDGVLAWNRAESLEDFEAAMRQVTWNENTTYADADGHIAFWHPGVHHERPANDLRFPLPGDGSADFGDRIPFDDLPHAVDPAQGFLVNWNNKPAHGWLDGEGIGPTSRPGGAVQRAATPVALAASRDDHTFETLQAIEMESALTDPRAEPFLPLVLRALEAGDDARLGAVADLLAGWNTRFYDPPNAPTTFRGPGGQSSLEDGTDGPAATIFSAVVDALVEEVLGSVWGGPIADADAAAACNSGRGCPDLVSRQLGVGGHRYDMSPALNLVLRVLDPASSGLAVQHDWLGDRTADDVLLAAVESALATLEDRFGTDDLSAFRRTTFTTEVSSLTGVTGPSSVQPYLERGSYVHLATFDGLPALTTERAGGPERVATSVAAALAAHPDGTDTVVLADAGTYHDALLASPLAGFLDAPIVLVDGALSGVSREGIARLGATEAVVVGSLVGPDVAAELQAMGLTVRRVGEGDPFAVGAAVAAELPGAVGDDRAPEAYVVTADGFADAVSVTGVAARTHRPILFVTRDEIPQATAETIDALGIERVAVVGGTAVIADAVVDGLPDPVRLAGPERYTTAAAVLNHARAIDLSFDTLVLATGANFPDSLTGGPVAAALDGVVVLVNGLDPASPGAALGHALSQRASIQRVIGLGGTAVVSDAFLTAVGTAS</sequence>
<reference evidence="4 5" key="1">
    <citation type="submission" date="2018-09" db="EMBL/GenBank/DDBJ databases">
        <title>Complete genome sequence of Euzebya sp. DY32-46 isolated from seawater of Pacific Ocean.</title>
        <authorList>
            <person name="Xu L."/>
            <person name="Wu Y.-H."/>
            <person name="Xu X.-W."/>
        </authorList>
    </citation>
    <scope>NUCLEOTIDE SEQUENCE [LARGE SCALE GENOMIC DNA]</scope>
    <source>
        <strain evidence="4 5">DY32-46</strain>
    </source>
</reference>
<accession>A0A346XR91</accession>